<evidence type="ECO:0000313" key="2">
    <source>
        <dbReference type="Proteomes" id="UP000315131"/>
    </source>
</evidence>
<protein>
    <submittedName>
        <fullName evidence="1">Uncharacterized protein</fullName>
    </submittedName>
</protein>
<comment type="caution">
    <text evidence="1">The sequence shown here is derived from an EMBL/GenBank/DDBJ whole genome shotgun (WGS) entry which is preliminary data.</text>
</comment>
<dbReference type="OrthoDB" id="1274006at2"/>
<organism evidence="1 2">
    <name type="scientific">Christiangramia sabulilitoris</name>
    <dbReference type="NCBI Taxonomy" id="2583991"/>
    <lineage>
        <taxon>Bacteria</taxon>
        <taxon>Pseudomonadati</taxon>
        <taxon>Bacteroidota</taxon>
        <taxon>Flavobacteriia</taxon>
        <taxon>Flavobacteriales</taxon>
        <taxon>Flavobacteriaceae</taxon>
        <taxon>Christiangramia</taxon>
    </lineage>
</organism>
<dbReference type="RefSeq" id="WP_143411005.1">
    <property type="nucleotide sequence ID" value="NZ_VHSF01000002.1"/>
</dbReference>
<name>A0A550I403_9FLAO</name>
<dbReference type="Proteomes" id="UP000315131">
    <property type="component" value="Unassembled WGS sequence"/>
</dbReference>
<accession>A0A550I403</accession>
<sequence>MKKLLTIILIFGGLMFSSAQNINQYKYVLVPEIFEFTNEVNEYQLNSMLKFLLEQEGFNTLMRNEREPQDLNLDPCLGLNAGVRNNSGMFVTKLVIELTNCKGQVVFRSEEGRSREKEYKAAYKEALRDAFNSVKKLEYHYEASDLTAETEVKENKPAEVIITGIPKTEESKAGETQNAAQVSATAQPTNKDLNFNFEGKKFLLVETAEGFNLFQQDATEPIAILTRTAKEDSFIYNSLTKQGIAYFDSDNDLVVEYLDQSSGKKISLKYTRLD</sequence>
<reference evidence="1 2" key="1">
    <citation type="submission" date="2019-06" db="EMBL/GenBank/DDBJ databases">
        <title>Gramella sabulilitoris sp. nov., isolated from a marine sand.</title>
        <authorList>
            <person name="Yoon J.-H."/>
        </authorList>
    </citation>
    <scope>NUCLEOTIDE SEQUENCE [LARGE SCALE GENOMIC DNA]</scope>
    <source>
        <strain evidence="1 2">HSMS-1</strain>
    </source>
</reference>
<dbReference type="EMBL" id="VHSF01000002">
    <property type="protein sequence ID" value="TRO65705.1"/>
    <property type="molecule type" value="Genomic_DNA"/>
</dbReference>
<gene>
    <name evidence="1" type="ORF">FGM01_09925</name>
</gene>
<evidence type="ECO:0000313" key="1">
    <source>
        <dbReference type="EMBL" id="TRO65705.1"/>
    </source>
</evidence>
<dbReference type="AlphaFoldDB" id="A0A550I403"/>
<keyword evidence="2" id="KW-1185">Reference proteome</keyword>
<proteinExistence type="predicted"/>